<keyword evidence="9" id="KW-1185">Reference proteome</keyword>
<dbReference type="InterPro" id="IPR016032">
    <property type="entry name" value="Sig_transdc_resp-reg_C-effctor"/>
</dbReference>
<evidence type="ECO:0000256" key="3">
    <source>
        <dbReference type="ARBA" id="ARBA00023125"/>
    </source>
</evidence>
<dbReference type="PANTHER" id="PTHR43214">
    <property type="entry name" value="TWO-COMPONENT RESPONSE REGULATOR"/>
    <property type="match status" value="1"/>
</dbReference>
<evidence type="ECO:0000259" key="7">
    <source>
        <dbReference type="PROSITE" id="PS50110"/>
    </source>
</evidence>
<dbReference type="PANTHER" id="PTHR43214:SF24">
    <property type="entry name" value="TRANSCRIPTIONAL REGULATORY PROTEIN NARL-RELATED"/>
    <property type="match status" value="1"/>
</dbReference>
<evidence type="ECO:0000256" key="4">
    <source>
        <dbReference type="ARBA" id="ARBA00023163"/>
    </source>
</evidence>
<evidence type="ECO:0000256" key="2">
    <source>
        <dbReference type="ARBA" id="ARBA00023015"/>
    </source>
</evidence>
<dbReference type="Gene3D" id="3.40.50.2300">
    <property type="match status" value="1"/>
</dbReference>
<dbReference type="SUPFAM" id="SSF52172">
    <property type="entry name" value="CheY-like"/>
    <property type="match status" value="1"/>
</dbReference>
<dbReference type="InterPro" id="IPR011006">
    <property type="entry name" value="CheY-like_superfamily"/>
</dbReference>
<proteinExistence type="predicted"/>
<feature type="modified residue" description="4-aspartylphosphate" evidence="5">
    <location>
        <position position="54"/>
    </location>
</feature>
<accession>A0ABT6SFL0</accession>
<name>A0ABT6SFL0_9ACTN</name>
<gene>
    <name evidence="8" type="ORF">QIS96_24625</name>
</gene>
<evidence type="ECO:0000313" key="8">
    <source>
        <dbReference type="EMBL" id="MDI3406985.1"/>
    </source>
</evidence>
<reference evidence="8 9" key="1">
    <citation type="submission" date="2023-05" db="EMBL/GenBank/DDBJ databases">
        <title>Draft genome sequence of Streptomyces sp. B-S-A6 isolated from a cave soil in Thailand.</title>
        <authorList>
            <person name="Chamroensaksri N."/>
            <person name="Muangham S."/>
        </authorList>
    </citation>
    <scope>NUCLEOTIDE SEQUENCE [LARGE SCALE GENOMIC DNA]</scope>
    <source>
        <strain evidence="8 9">B-S-A6</strain>
    </source>
</reference>
<dbReference type="Pfam" id="PF00196">
    <property type="entry name" value="GerE"/>
    <property type="match status" value="1"/>
</dbReference>
<dbReference type="PROSITE" id="PS50043">
    <property type="entry name" value="HTH_LUXR_2"/>
    <property type="match status" value="1"/>
</dbReference>
<keyword evidence="4" id="KW-0804">Transcription</keyword>
<dbReference type="RefSeq" id="WP_282544914.1">
    <property type="nucleotide sequence ID" value="NZ_JASCIQ010000028.1"/>
</dbReference>
<dbReference type="InterPro" id="IPR058245">
    <property type="entry name" value="NreC/VraR/RcsB-like_REC"/>
</dbReference>
<dbReference type="Pfam" id="PF00072">
    <property type="entry name" value="Response_reg"/>
    <property type="match status" value="1"/>
</dbReference>
<feature type="domain" description="Response regulatory" evidence="7">
    <location>
        <begin position="3"/>
        <end position="119"/>
    </location>
</feature>
<organism evidence="8 9">
    <name type="scientific">Streptomyces cavernicola</name>
    <dbReference type="NCBI Taxonomy" id="3043613"/>
    <lineage>
        <taxon>Bacteria</taxon>
        <taxon>Bacillati</taxon>
        <taxon>Actinomycetota</taxon>
        <taxon>Actinomycetes</taxon>
        <taxon>Kitasatosporales</taxon>
        <taxon>Streptomycetaceae</taxon>
        <taxon>Streptomyces</taxon>
    </lineage>
</organism>
<comment type="caution">
    <text evidence="8">The sequence shown here is derived from an EMBL/GenBank/DDBJ whole genome shotgun (WGS) entry which is preliminary data.</text>
</comment>
<dbReference type="EMBL" id="JASCIQ010000028">
    <property type="protein sequence ID" value="MDI3406985.1"/>
    <property type="molecule type" value="Genomic_DNA"/>
</dbReference>
<evidence type="ECO:0000313" key="9">
    <source>
        <dbReference type="Proteomes" id="UP001223978"/>
    </source>
</evidence>
<dbReference type="PROSITE" id="PS50110">
    <property type="entry name" value="RESPONSE_REGULATORY"/>
    <property type="match status" value="1"/>
</dbReference>
<feature type="domain" description="HTH luxR-type" evidence="6">
    <location>
        <begin position="151"/>
        <end position="216"/>
    </location>
</feature>
<dbReference type="Proteomes" id="UP001223978">
    <property type="component" value="Unassembled WGS sequence"/>
</dbReference>
<dbReference type="SMART" id="SM00448">
    <property type="entry name" value="REC"/>
    <property type="match status" value="1"/>
</dbReference>
<dbReference type="CDD" id="cd06170">
    <property type="entry name" value="LuxR_C_like"/>
    <property type="match status" value="1"/>
</dbReference>
<dbReference type="InterPro" id="IPR039420">
    <property type="entry name" value="WalR-like"/>
</dbReference>
<evidence type="ECO:0000256" key="1">
    <source>
        <dbReference type="ARBA" id="ARBA00022553"/>
    </source>
</evidence>
<keyword evidence="2" id="KW-0805">Transcription regulation</keyword>
<evidence type="ECO:0000259" key="6">
    <source>
        <dbReference type="PROSITE" id="PS50043"/>
    </source>
</evidence>
<dbReference type="InterPro" id="IPR000792">
    <property type="entry name" value="Tscrpt_reg_LuxR_C"/>
</dbReference>
<dbReference type="SUPFAM" id="SSF46894">
    <property type="entry name" value="C-terminal effector domain of the bipartite response regulators"/>
    <property type="match status" value="1"/>
</dbReference>
<dbReference type="CDD" id="cd17535">
    <property type="entry name" value="REC_NarL-like"/>
    <property type="match status" value="1"/>
</dbReference>
<keyword evidence="1 5" id="KW-0597">Phosphoprotein</keyword>
<dbReference type="InterPro" id="IPR001789">
    <property type="entry name" value="Sig_transdc_resp-reg_receiver"/>
</dbReference>
<evidence type="ECO:0000256" key="5">
    <source>
        <dbReference type="PROSITE-ProRule" id="PRU00169"/>
    </source>
</evidence>
<keyword evidence="3" id="KW-0238">DNA-binding</keyword>
<sequence length="221" mass="22999">MIRVLLADDEDLVRTALRLVLDSHEDIAVVAEVRDGAAAVAAVRTHRPDVVLMDIQMPGTDGLTATREITALPDPPAVLLLTMFGLDAHVEAAVAAHASGFLLKDAEHEELAAAVRAVHRGEAVLAPAVTRRVLDLAHSAVPPVDTARDTGAQRIAGLDEEELAVLTLVGGGHSNAAIGSSLSLSEGAVKRRVSRLLAKLGCDNRVQLAIAAIDAGLVPRG</sequence>
<protein>
    <submittedName>
        <fullName evidence="8">Response regulator transcription factor</fullName>
    </submittedName>
</protein>
<dbReference type="SMART" id="SM00421">
    <property type="entry name" value="HTH_LUXR"/>
    <property type="match status" value="1"/>
</dbReference>